<organism evidence="1 2">
    <name type="scientific">Caligus rogercresseyi</name>
    <name type="common">Sea louse</name>
    <dbReference type="NCBI Taxonomy" id="217165"/>
    <lineage>
        <taxon>Eukaryota</taxon>
        <taxon>Metazoa</taxon>
        <taxon>Ecdysozoa</taxon>
        <taxon>Arthropoda</taxon>
        <taxon>Crustacea</taxon>
        <taxon>Multicrustacea</taxon>
        <taxon>Hexanauplia</taxon>
        <taxon>Copepoda</taxon>
        <taxon>Siphonostomatoida</taxon>
        <taxon>Caligidae</taxon>
        <taxon>Caligus</taxon>
    </lineage>
</organism>
<sequence length="50" mass="5765">HNKPLPVRRTAPKYFTGTQHRPAPAYFQGCLYYSTSLKSSNCLQKNIQHD</sequence>
<protein>
    <submittedName>
        <fullName evidence="1">Uncharacterized protein</fullName>
    </submittedName>
</protein>
<reference evidence="2" key="1">
    <citation type="submission" date="2021-01" db="EMBL/GenBank/DDBJ databases">
        <title>Caligus Genome Assembly.</title>
        <authorList>
            <person name="Gallardo-Escarate C."/>
        </authorList>
    </citation>
    <scope>NUCLEOTIDE SEQUENCE [LARGE SCALE GENOMIC DNA]</scope>
</reference>
<evidence type="ECO:0000313" key="2">
    <source>
        <dbReference type="Proteomes" id="UP000595437"/>
    </source>
</evidence>
<dbReference type="AlphaFoldDB" id="A0A7T8JZR2"/>
<accession>A0A7T8JZR2</accession>
<gene>
    <name evidence="1" type="ORF">FKW44_015451</name>
</gene>
<keyword evidence="2" id="KW-1185">Reference proteome</keyword>
<dbReference type="Proteomes" id="UP000595437">
    <property type="component" value="Chromosome 10"/>
</dbReference>
<evidence type="ECO:0000313" key="1">
    <source>
        <dbReference type="EMBL" id="QQP41168.1"/>
    </source>
</evidence>
<feature type="non-terminal residue" evidence="1">
    <location>
        <position position="1"/>
    </location>
</feature>
<name>A0A7T8JZR2_CALRO</name>
<proteinExistence type="predicted"/>
<dbReference type="EMBL" id="CP045899">
    <property type="protein sequence ID" value="QQP41168.1"/>
    <property type="molecule type" value="Genomic_DNA"/>
</dbReference>